<dbReference type="Proteomes" id="UP000469558">
    <property type="component" value="Unassembled WGS sequence"/>
</dbReference>
<gene>
    <name evidence="2" type="ORF">LSUE1_G004752</name>
</gene>
<evidence type="ECO:0000256" key="1">
    <source>
        <dbReference type="SAM" id="MobiDB-lite"/>
    </source>
</evidence>
<evidence type="ECO:0000313" key="3">
    <source>
        <dbReference type="Proteomes" id="UP000469558"/>
    </source>
</evidence>
<feature type="compositionally biased region" description="Polar residues" evidence="1">
    <location>
        <begin position="261"/>
        <end position="273"/>
    </location>
</feature>
<feature type="compositionally biased region" description="Acidic residues" evidence="1">
    <location>
        <begin position="587"/>
        <end position="619"/>
    </location>
</feature>
<feature type="compositionally biased region" description="Polar residues" evidence="1">
    <location>
        <begin position="644"/>
        <end position="654"/>
    </location>
</feature>
<dbReference type="AlphaFoldDB" id="A0A8T9C9G0"/>
<dbReference type="EMBL" id="QGMK01000685">
    <property type="protein sequence ID" value="TVY80430.1"/>
    <property type="molecule type" value="Genomic_DNA"/>
</dbReference>
<proteinExistence type="predicted"/>
<name>A0A8T9C9G0_9HELO</name>
<feature type="region of interest" description="Disordered" evidence="1">
    <location>
        <begin position="202"/>
        <end position="326"/>
    </location>
</feature>
<accession>A0A8T9C9G0</accession>
<feature type="region of interest" description="Disordered" evidence="1">
    <location>
        <begin position="644"/>
        <end position="683"/>
    </location>
</feature>
<organism evidence="2 3">
    <name type="scientific">Lachnellula suecica</name>
    <dbReference type="NCBI Taxonomy" id="602035"/>
    <lineage>
        <taxon>Eukaryota</taxon>
        <taxon>Fungi</taxon>
        <taxon>Dikarya</taxon>
        <taxon>Ascomycota</taxon>
        <taxon>Pezizomycotina</taxon>
        <taxon>Leotiomycetes</taxon>
        <taxon>Helotiales</taxon>
        <taxon>Lachnaceae</taxon>
        <taxon>Lachnellula</taxon>
    </lineage>
</organism>
<protein>
    <submittedName>
        <fullName evidence="2">Uncharacterized protein</fullName>
    </submittedName>
</protein>
<dbReference type="OrthoDB" id="361039at2759"/>
<evidence type="ECO:0000313" key="2">
    <source>
        <dbReference type="EMBL" id="TVY80430.1"/>
    </source>
</evidence>
<keyword evidence="3" id="KW-1185">Reference proteome</keyword>
<feature type="region of interest" description="Disordered" evidence="1">
    <location>
        <begin position="581"/>
        <end position="620"/>
    </location>
</feature>
<comment type="caution">
    <text evidence="2">The sequence shown here is derived from an EMBL/GenBank/DDBJ whole genome shotgun (WGS) entry which is preliminary data.</text>
</comment>
<feature type="compositionally biased region" description="Polar residues" evidence="1">
    <location>
        <begin position="668"/>
        <end position="683"/>
    </location>
</feature>
<reference evidence="2 3" key="1">
    <citation type="submission" date="2018-05" db="EMBL/GenBank/DDBJ databases">
        <title>Genome sequencing and assembly of the regulated plant pathogen Lachnellula willkommii and related sister species for the development of diagnostic species identification markers.</title>
        <authorList>
            <person name="Giroux E."/>
            <person name="Bilodeau G."/>
        </authorList>
    </citation>
    <scope>NUCLEOTIDE SEQUENCE [LARGE SCALE GENOMIC DNA]</scope>
    <source>
        <strain evidence="2 3">CBS 268.59</strain>
    </source>
</reference>
<feature type="compositionally biased region" description="Basic residues" evidence="1">
    <location>
        <begin position="242"/>
        <end position="254"/>
    </location>
</feature>
<sequence>MPNFSDRIQEIMGLRGPMPRTIAKELQLDHHLLRAIDSNFKALATDLHIWSFFETIDSDLTNPDLIETDRFPFHAPITSIKSALLNLRHEVVYPLLSDHAHCASFDGNNSQAKISYLNELAHAVKKACELSKTRHTEMKLEDKVQIEVNGFYEGTVLSNEPEPPPIRIWSTSRSLRAFKRWGPAKLLEDRLAEVNIAPREAQHLRHNTRAASLVPDRPNEPRPDPPGAAFNVDPFGPFKKPGSNKHGKKSRKGKMKEQAAAATNQKIDSSTSLDKIGGADTLDLGPTDAGPSRSSVAVKDSRTVTSPKDALGISTPSQPTILEPPRGGSLSINGMNQARRHSEVPNQPFMLRPDIVHRSSSPRGRRGSESAINPAAQVTFSKPDVSNQRLVWVHVPYNNPSWVKKDVLEAISVEKGPNHYDRLLSIEHWESKHVRGRHAEHHACFVKPGCSFIGAEITSPSASPRGSPRAKPVQMCLYLPFLHFDTYKALVKRRRLIKRRIRQGRSRPVPQSISKLESLELKVVWQFLGHDPPINCRRTLDQFGYPGLLDTRARDDDQMLYKMTKQRGSNPSDVLYEYNVEEKGEADGENVETPAEGEDGEDSDESESGSEEEEDEDILDGNVLMVDQVWLWVVDSTRLDRTLFQGSNTDNQTTFREKHLPPTEDCTSKQTYATVSSTKSMQI</sequence>